<comment type="subcellular location">
    <subcellularLocation>
        <location evidence="2">Secreted</location>
    </subcellularLocation>
</comment>
<evidence type="ECO:0000256" key="8">
    <source>
        <dbReference type="ARBA" id="ARBA00038263"/>
    </source>
</evidence>
<dbReference type="STRING" id="503106.A0A218ZB97"/>
<comment type="cofactor">
    <cofactor evidence="1">
        <name>Ca(2+)</name>
        <dbReference type="ChEBI" id="CHEBI:29108"/>
    </cofactor>
</comment>
<evidence type="ECO:0000259" key="9">
    <source>
        <dbReference type="Pfam" id="PF22842"/>
    </source>
</evidence>
<comment type="caution">
    <text evidence="10">The sequence shown here is derived from an EMBL/GenBank/DDBJ whole genome shotgun (WGS) entry which is preliminary data.</text>
</comment>
<evidence type="ECO:0000256" key="2">
    <source>
        <dbReference type="ARBA" id="ARBA00004613"/>
    </source>
</evidence>
<dbReference type="GO" id="GO:0046872">
    <property type="term" value="F:metal ion binding"/>
    <property type="evidence" value="ECO:0007669"/>
    <property type="project" value="UniProtKB-KW"/>
</dbReference>
<evidence type="ECO:0000256" key="7">
    <source>
        <dbReference type="ARBA" id="ARBA00023239"/>
    </source>
</evidence>
<evidence type="ECO:0000256" key="6">
    <source>
        <dbReference type="ARBA" id="ARBA00022837"/>
    </source>
</evidence>
<evidence type="ECO:0000256" key="5">
    <source>
        <dbReference type="ARBA" id="ARBA00022729"/>
    </source>
</evidence>
<evidence type="ECO:0000256" key="3">
    <source>
        <dbReference type="ARBA" id="ARBA00022525"/>
    </source>
</evidence>
<sequence length="462" mass="49537">MAKTSDAEGARPGEGWGARLLVIRNLDRRARSKKCSAVNRDLYQHHVARCSLRQLLYQQTRHSLTPFLADMLSNWLFFLASAPTAYGATYYVSPSGSDSAAGTLAAPYRGIQMAVDKAVAGDTIYLREGTYSPTTNIQIKSKSGTVSAPITLSSYNGEKVIIDGEGLPYTPAALDAALPMASRGILHVEQANYWRIYGLELINGPYGLYALDSSNNMYERLVTRDNYETGLQIQGASAKNVVLYLDSHGNRDPRKNGESADGLAIKEGTGAGNLIKGARLWNNVDDGLDFWEFKSGITIEDTIAWGNGVNRWGFSPFTGDGNGFKLGGGNDGEIGAADHDIRNCIAFSNAAKGFTDNSQTGRFTFSRNTAWNNGDSGFKLDTSVSTLRENVAAANAKSQTSFTGSQTQAGNSWNVGGTWDNAAFQSVSSSAVTGPRASDGKVVGSDFLLPKTGSQIGATTYW</sequence>
<dbReference type="InParanoid" id="A0A218ZB97"/>
<dbReference type="Gene3D" id="2.160.20.10">
    <property type="entry name" value="Single-stranded right-handed beta-helix, Pectin lyase-like"/>
    <property type="match status" value="1"/>
</dbReference>
<proteinExistence type="inferred from homology"/>
<keyword evidence="11" id="KW-1185">Reference proteome</keyword>
<evidence type="ECO:0000313" key="11">
    <source>
        <dbReference type="Proteomes" id="UP000242519"/>
    </source>
</evidence>
<dbReference type="GO" id="GO:0005576">
    <property type="term" value="C:extracellular region"/>
    <property type="evidence" value="ECO:0007669"/>
    <property type="project" value="UniProtKB-SubCell"/>
</dbReference>
<dbReference type="InterPro" id="IPR052052">
    <property type="entry name" value="Polysaccharide_Lyase_9"/>
</dbReference>
<evidence type="ECO:0000256" key="4">
    <source>
        <dbReference type="ARBA" id="ARBA00022723"/>
    </source>
</evidence>
<feature type="domain" description="Pel9A-like right handed beta-helix region" evidence="9">
    <location>
        <begin position="81"/>
        <end position="136"/>
    </location>
</feature>
<reference evidence="10 11" key="1">
    <citation type="submission" date="2017-04" db="EMBL/GenBank/DDBJ databases">
        <title>Draft genome sequence of Marssonina coronaria NL1: causal agent of apple blotch.</title>
        <authorList>
            <person name="Cheng Q."/>
        </authorList>
    </citation>
    <scope>NUCLEOTIDE SEQUENCE [LARGE SCALE GENOMIC DNA]</scope>
    <source>
        <strain evidence="10 11">NL1</strain>
    </source>
</reference>
<keyword evidence="5" id="KW-0732">Signal</keyword>
<organism evidence="10 11">
    <name type="scientific">Diplocarpon coronariae</name>
    <dbReference type="NCBI Taxonomy" id="2795749"/>
    <lineage>
        <taxon>Eukaryota</taxon>
        <taxon>Fungi</taxon>
        <taxon>Dikarya</taxon>
        <taxon>Ascomycota</taxon>
        <taxon>Pezizomycotina</taxon>
        <taxon>Leotiomycetes</taxon>
        <taxon>Helotiales</taxon>
        <taxon>Drepanopezizaceae</taxon>
        <taxon>Diplocarpon</taxon>
    </lineage>
</organism>
<dbReference type="SUPFAM" id="SSF51126">
    <property type="entry name" value="Pectin lyase-like"/>
    <property type="match status" value="1"/>
</dbReference>
<keyword evidence="7 10" id="KW-0456">Lyase</keyword>
<evidence type="ECO:0000256" key="1">
    <source>
        <dbReference type="ARBA" id="ARBA00001913"/>
    </source>
</evidence>
<dbReference type="OrthoDB" id="5561043at2759"/>
<dbReference type="SMART" id="SM00710">
    <property type="entry name" value="PbH1"/>
    <property type="match status" value="5"/>
</dbReference>
<dbReference type="PANTHER" id="PTHR40088">
    <property type="entry name" value="PECTATE LYASE (EUROFUNG)"/>
    <property type="match status" value="1"/>
</dbReference>
<protein>
    <submittedName>
        <fullName evidence="10">Pectate lyase</fullName>
    </submittedName>
</protein>
<keyword evidence="6" id="KW-0106">Calcium</keyword>
<dbReference type="InterPro" id="IPR006626">
    <property type="entry name" value="PbH1"/>
</dbReference>
<accession>A0A218ZB97</accession>
<dbReference type="InterPro" id="IPR011050">
    <property type="entry name" value="Pectin_lyase_fold/virulence"/>
</dbReference>
<dbReference type="AlphaFoldDB" id="A0A218ZB97"/>
<dbReference type="Proteomes" id="UP000242519">
    <property type="component" value="Unassembled WGS sequence"/>
</dbReference>
<keyword evidence="3" id="KW-0964">Secreted</keyword>
<dbReference type="InterPro" id="IPR053868">
    <property type="entry name" value="Pel9A-like_beta_helix"/>
</dbReference>
<dbReference type="Pfam" id="PF22842">
    <property type="entry name" value="Pel9A-like_beta_helix"/>
    <property type="match status" value="2"/>
</dbReference>
<dbReference type="GO" id="GO:0016837">
    <property type="term" value="F:carbon-oxygen lyase activity, acting on polysaccharides"/>
    <property type="evidence" value="ECO:0007669"/>
    <property type="project" value="TreeGrafter"/>
</dbReference>
<feature type="domain" description="Pel9A-like right handed beta-helix region" evidence="9">
    <location>
        <begin position="213"/>
        <end position="376"/>
    </location>
</feature>
<keyword evidence="4" id="KW-0479">Metal-binding</keyword>
<evidence type="ECO:0000313" key="10">
    <source>
        <dbReference type="EMBL" id="OWP04984.1"/>
    </source>
</evidence>
<gene>
    <name evidence="10" type="ORF">B2J93_5880</name>
</gene>
<dbReference type="EMBL" id="MZNU01000084">
    <property type="protein sequence ID" value="OWP04984.1"/>
    <property type="molecule type" value="Genomic_DNA"/>
</dbReference>
<name>A0A218ZB97_9HELO</name>
<dbReference type="InterPro" id="IPR012334">
    <property type="entry name" value="Pectin_lyas_fold"/>
</dbReference>
<comment type="similarity">
    <text evidence="8">Belongs to the polysaccharide lyase 9 family.</text>
</comment>
<dbReference type="PANTHER" id="PTHR40088:SF1">
    <property type="entry name" value="PECTATE LYASE PEL9"/>
    <property type="match status" value="1"/>
</dbReference>